<dbReference type="AlphaFoldDB" id="A0A4C1VGH3"/>
<dbReference type="GO" id="GO:0016020">
    <property type="term" value="C:membrane"/>
    <property type="evidence" value="ECO:0007669"/>
    <property type="project" value="UniProtKB-SubCell"/>
</dbReference>
<dbReference type="OrthoDB" id="4540492at2759"/>
<dbReference type="Pfam" id="PF00083">
    <property type="entry name" value="Sugar_tr"/>
    <property type="match status" value="1"/>
</dbReference>
<comment type="caution">
    <text evidence="7">The sequence shown here is derived from an EMBL/GenBank/DDBJ whole genome shotgun (WGS) entry which is preliminary data.</text>
</comment>
<evidence type="ECO:0000256" key="4">
    <source>
        <dbReference type="ARBA" id="ARBA00023136"/>
    </source>
</evidence>
<dbReference type="InterPro" id="IPR005828">
    <property type="entry name" value="MFS_sugar_transport-like"/>
</dbReference>
<dbReference type="InterPro" id="IPR020846">
    <property type="entry name" value="MFS_dom"/>
</dbReference>
<dbReference type="PANTHER" id="PTHR48021:SF46">
    <property type="entry name" value="MAJOR FACILITATOR SUPERFAMILY (MFS) PROFILE DOMAIN-CONTAINING PROTEIN"/>
    <property type="match status" value="1"/>
</dbReference>
<evidence type="ECO:0000313" key="8">
    <source>
        <dbReference type="Proteomes" id="UP000299102"/>
    </source>
</evidence>
<evidence type="ECO:0000313" key="7">
    <source>
        <dbReference type="EMBL" id="GBP38208.1"/>
    </source>
</evidence>
<dbReference type="PROSITE" id="PS50850">
    <property type="entry name" value="MFS"/>
    <property type="match status" value="1"/>
</dbReference>
<feature type="region of interest" description="Disordered" evidence="5">
    <location>
        <begin position="103"/>
        <end position="142"/>
    </location>
</feature>
<protein>
    <recommendedName>
        <fullName evidence="6">Major facilitator superfamily (MFS) profile domain-containing protein</fullName>
    </recommendedName>
</protein>
<dbReference type="PANTHER" id="PTHR48021">
    <property type="match status" value="1"/>
</dbReference>
<evidence type="ECO:0000256" key="2">
    <source>
        <dbReference type="ARBA" id="ARBA00022692"/>
    </source>
</evidence>
<dbReference type="Proteomes" id="UP000299102">
    <property type="component" value="Unassembled WGS sequence"/>
</dbReference>
<dbReference type="InterPro" id="IPR036259">
    <property type="entry name" value="MFS_trans_sf"/>
</dbReference>
<gene>
    <name evidence="7" type="ORF">EVAR_18087_1</name>
</gene>
<evidence type="ECO:0000256" key="1">
    <source>
        <dbReference type="ARBA" id="ARBA00004141"/>
    </source>
</evidence>
<dbReference type="SUPFAM" id="SSF103473">
    <property type="entry name" value="MFS general substrate transporter"/>
    <property type="match status" value="1"/>
</dbReference>
<dbReference type="Gene3D" id="1.20.1250.20">
    <property type="entry name" value="MFS general substrate transporter like domains"/>
    <property type="match status" value="1"/>
</dbReference>
<organism evidence="7 8">
    <name type="scientific">Eumeta variegata</name>
    <name type="common">Bagworm moth</name>
    <name type="synonym">Eumeta japonica</name>
    <dbReference type="NCBI Taxonomy" id="151549"/>
    <lineage>
        <taxon>Eukaryota</taxon>
        <taxon>Metazoa</taxon>
        <taxon>Ecdysozoa</taxon>
        <taxon>Arthropoda</taxon>
        <taxon>Hexapoda</taxon>
        <taxon>Insecta</taxon>
        <taxon>Pterygota</taxon>
        <taxon>Neoptera</taxon>
        <taxon>Endopterygota</taxon>
        <taxon>Lepidoptera</taxon>
        <taxon>Glossata</taxon>
        <taxon>Ditrysia</taxon>
        <taxon>Tineoidea</taxon>
        <taxon>Psychidae</taxon>
        <taxon>Oiketicinae</taxon>
        <taxon>Eumeta</taxon>
    </lineage>
</organism>
<evidence type="ECO:0000256" key="5">
    <source>
        <dbReference type="SAM" id="MobiDB-lite"/>
    </source>
</evidence>
<sequence>MGFIGNFLSPVLITRYGKQKTHLVTTIPALVGWSMFVLGESVPVFLIARLMLGVSFGPRIPISPALVAEYTDAKYRGAFTGTFSEVPPPFCLANHVPANHTHRPVSASADSLRRGGSLRTVRGAGRAPSAPTAPPVSSGRWR</sequence>
<keyword evidence="8" id="KW-1185">Reference proteome</keyword>
<accession>A0A4C1VGH3</accession>
<evidence type="ECO:0000256" key="3">
    <source>
        <dbReference type="ARBA" id="ARBA00022989"/>
    </source>
</evidence>
<name>A0A4C1VGH3_EUMVA</name>
<evidence type="ECO:0000259" key="6">
    <source>
        <dbReference type="PROSITE" id="PS50850"/>
    </source>
</evidence>
<feature type="compositionally biased region" description="Low complexity" evidence="5">
    <location>
        <begin position="127"/>
        <end position="142"/>
    </location>
</feature>
<feature type="domain" description="Major facilitator superfamily (MFS) profile" evidence="6">
    <location>
        <begin position="1"/>
        <end position="142"/>
    </location>
</feature>
<keyword evidence="3" id="KW-1133">Transmembrane helix</keyword>
<dbReference type="GO" id="GO:0022857">
    <property type="term" value="F:transmembrane transporter activity"/>
    <property type="evidence" value="ECO:0007669"/>
    <property type="project" value="InterPro"/>
</dbReference>
<keyword evidence="4" id="KW-0472">Membrane</keyword>
<reference evidence="7 8" key="1">
    <citation type="journal article" date="2019" name="Commun. Biol.">
        <title>The bagworm genome reveals a unique fibroin gene that provides high tensile strength.</title>
        <authorList>
            <person name="Kono N."/>
            <person name="Nakamura H."/>
            <person name="Ohtoshi R."/>
            <person name="Tomita M."/>
            <person name="Numata K."/>
            <person name="Arakawa K."/>
        </authorList>
    </citation>
    <scope>NUCLEOTIDE SEQUENCE [LARGE SCALE GENOMIC DNA]</scope>
</reference>
<keyword evidence="2" id="KW-0812">Transmembrane</keyword>
<dbReference type="InterPro" id="IPR050549">
    <property type="entry name" value="MFS_Trehalose_Transporter"/>
</dbReference>
<dbReference type="EMBL" id="BGZK01000345">
    <property type="protein sequence ID" value="GBP38208.1"/>
    <property type="molecule type" value="Genomic_DNA"/>
</dbReference>
<proteinExistence type="predicted"/>
<comment type="subcellular location">
    <subcellularLocation>
        <location evidence="1">Membrane</location>
        <topology evidence="1">Multi-pass membrane protein</topology>
    </subcellularLocation>
</comment>